<feature type="repeat" description="ANK" evidence="3">
    <location>
        <begin position="136"/>
        <end position="168"/>
    </location>
</feature>
<dbReference type="PROSITE" id="PS50297">
    <property type="entry name" value="ANK_REP_REGION"/>
    <property type="match status" value="1"/>
</dbReference>
<dbReference type="PROSITE" id="PS50088">
    <property type="entry name" value="ANK_REPEAT"/>
    <property type="match status" value="1"/>
</dbReference>
<organism evidence="5 6">
    <name type="scientific">Lonsdalea iberica</name>
    <dbReference type="NCBI Taxonomy" id="1082703"/>
    <lineage>
        <taxon>Bacteria</taxon>
        <taxon>Pseudomonadati</taxon>
        <taxon>Pseudomonadota</taxon>
        <taxon>Gammaproteobacteria</taxon>
        <taxon>Enterobacterales</taxon>
        <taxon>Pectobacteriaceae</taxon>
        <taxon>Lonsdalea</taxon>
    </lineage>
</organism>
<proteinExistence type="predicted"/>
<dbReference type="EMBL" id="LUTQ01000093">
    <property type="protein sequence ID" value="OSN04498.1"/>
    <property type="molecule type" value="Genomic_DNA"/>
</dbReference>
<dbReference type="RefSeq" id="WP_094102277.1">
    <property type="nucleotide sequence ID" value="NZ_LUTQ01000093.1"/>
</dbReference>
<accession>A0ABX3XDE5</accession>
<dbReference type="PANTHER" id="PTHR24198:SF165">
    <property type="entry name" value="ANKYRIN REPEAT-CONTAINING PROTEIN-RELATED"/>
    <property type="match status" value="1"/>
</dbReference>
<dbReference type="Proteomes" id="UP000194040">
    <property type="component" value="Unassembled WGS sequence"/>
</dbReference>
<keyword evidence="2 3" id="KW-0040">ANK repeat</keyword>
<keyword evidence="6" id="KW-1185">Reference proteome</keyword>
<feature type="region of interest" description="Disordered" evidence="4">
    <location>
        <begin position="238"/>
        <end position="259"/>
    </location>
</feature>
<dbReference type="Gene3D" id="1.25.40.20">
    <property type="entry name" value="Ankyrin repeat-containing domain"/>
    <property type="match status" value="1"/>
</dbReference>
<dbReference type="InterPro" id="IPR036770">
    <property type="entry name" value="Ankyrin_rpt-contain_sf"/>
</dbReference>
<protein>
    <recommendedName>
        <fullName evidence="7">Ankyrin repeat domain-containing protein</fullName>
    </recommendedName>
</protein>
<name>A0ABX3XDE5_9GAMM</name>
<reference evidence="5 6" key="1">
    <citation type="submission" date="2016-02" db="EMBL/GenBank/DDBJ databases">
        <title>Species-wide whole genome sequencing reveals diversity, host range in Lonsdalea quercina.</title>
        <authorList>
            <person name="Li Y."/>
        </authorList>
    </citation>
    <scope>NUCLEOTIDE SEQUENCE [LARGE SCALE GENOMIC DNA]</scope>
    <source>
        <strain evidence="5 6">LMG 26265</strain>
    </source>
</reference>
<dbReference type="SUPFAM" id="SSF48403">
    <property type="entry name" value="Ankyrin repeat"/>
    <property type="match status" value="1"/>
</dbReference>
<comment type="caution">
    <text evidence="5">The sequence shown here is derived from an EMBL/GenBank/DDBJ whole genome shotgun (WGS) entry which is preliminary data.</text>
</comment>
<evidence type="ECO:0000256" key="2">
    <source>
        <dbReference type="ARBA" id="ARBA00023043"/>
    </source>
</evidence>
<evidence type="ECO:0000256" key="4">
    <source>
        <dbReference type="SAM" id="MobiDB-lite"/>
    </source>
</evidence>
<gene>
    <name evidence="5" type="ORF">AU512_16275</name>
</gene>
<dbReference type="SMART" id="SM00248">
    <property type="entry name" value="ANK"/>
    <property type="match status" value="5"/>
</dbReference>
<evidence type="ECO:0000256" key="1">
    <source>
        <dbReference type="ARBA" id="ARBA00022737"/>
    </source>
</evidence>
<evidence type="ECO:0000313" key="6">
    <source>
        <dbReference type="Proteomes" id="UP000194040"/>
    </source>
</evidence>
<evidence type="ECO:0000313" key="5">
    <source>
        <dbReference type="EMBL" id="OSN04498.1"/>
    </source>
</evidence>
<dbReference type="PANTHER" id="PTHR24198">
    <property type="entry name" value="ANKYRIN REPEAT AND PROTEIN KINASE DOMAIN-CONTAINING PROTEIN"/>
    <property type="match status" value="1"/>
</dbReference>
<evidence type="ECO:0000256" key="3">
    <source>
        <dbReference type="PROSITE-ProRule" id="PRU00023"/>
    </source>
</evidence>
<keyword evidence="1" id="KW-0677">Repeat</keyword>
<evidence type="ECO:0008006" key="7">
    <source>
        <dbReference type="Google" id="ProtNLM"/>
    </source>
</evidence>
<dbReference type="InterPro" id="IPR002110">
    <property type="entry name" value="Ankyrin_rpt"/>
</dbReference>
<dbReference type="PROSITE" id="PS51257">
    <property type="entry name" value="PROKAR_LIPOPROTEIN"/>
    <property type="match status" value="1"/>
</dbReference>
<sequence length="259" mass="28818">MHWLKRIKWGCLFIASLLTACNIGGRSMEAKELFDPATAALLENIRSGDESKAREMLSQGVRLNIHGKEGITPLQWLIIETRDKKAVGMSLTLGADPNFKDGDGDTAVNTVTGFKDPDWLRMMLDAGGDPNTLGSNGQPPLFSAIGEERWADIELLLARGADINAQDMQKRNSALYAAYLNKYEIVYWLMEQGAAVEGYDDIGADLAWNVHFSESVMSKDAPQRPWLIKVKQALEQKGVRFPPPSPQEVRAQWEKDKAK</sequence>